<reference evidence="1 2" key="1">
    <citation type="journal article" date="2014" name="PLoS Genet.">
        <title>Phylogenetically driven sequencing of extremely halophilic archaea reveals strategies for static and dynamic osmo-response.</title>
        <authorList>
            <person name="Becker E.A."/>
            <person name="Seitzer P.M."/>
            <person name="Tritt A."/>
            <person name="Larsen D."/>
            <person name="Krusor M."/>
            <person name="Yao A.I."/>
            <person name="Wu D."/>
            <person name="Madern D."/>
            <person name="Eisen J.A."/>
            <person name="Darling A.E."/>
            <person name="Facciotti M.T."/>
        </authorList>
    </citation>
    <scope>NUCLEOTIDE SEQUENCE [LARGE SCALE GENOMIC DNA]</scope>
    <source>
        <strain evidence="1 2">JCM 10989</strain>
    </source>
</reference>
<dbReference type="STRING" id="1227493.C483_10731"/>
<evidence type="ECO:0000313" key="1">
    <source>
        <dbReference type="EMBL" id="ELY90529.1"/>
    </source>
</evidence>
<protein>
    <submittedName>
        <fullName evidence="1">Uncharacterized protein</fullName>
    </submittedName>
</protein>
<dbReference type="EMBL" id="AOIM01000034">
    <property type="protein sequence ID" value="ELY90529.1"/>
    <property type="molecule type" value="Genomic_DNA"/>
</dbReference>
<evidence type="ECO:0000313" key="2">
    <source>
        <dbReference type="Proteomes" id="UP000011519"/>
    </source>
</evidence>
<name>L9ZW40_9EURY</name>
<keyword evidence="2" id="KW-1185">Reference proteome</keyword>
<accession>L9ZW40</accession>
<gene>
    <name evidence="1" type="ORF">C483_10731</name>
</gene>
<sequence>MCQNVVGVTINPAGSTRFGRCFGDLTGKPLWVADQRFLSADTGFDSCVINGLVPVSGGLAFVPIQLDAVLRFIGDSW</sequence>
<dbReference type="AlphaFoldDB" id="L9ZW40"/>
<proteinExistence type="predicted"/>
<comment type="caution">
    <text evidence="1">The sequence shown here is derived from an EMBL/GenBank/DDBJ whole genome shotgun (WGS) entry which is preliminary data.</text>
</comment>
<dbReference type="Proteomes" id="UP000011519">
    <property type="component" value="Unassembled WGS sequence"/>
</dbReference>
<organism evidence="1 2">
    <name type="scientific">Natrialba hulunbeirensis JCM 10989</name>
    <dbReference type="NCBI Taxonomy" id="1227493"/>
    <lineage>
        <taxon>Archaea</taxon>
        <taxon>Methanobacteriati</taxon>
        <taxon>Methanobacteriota</taxon>
        <taxon>Stenosarchaea group</taxon>
        <taxon>Halobacteria</taxon>
        <taxon>Halobacteriales</taxon>
        <taxon>Natrialbaceae</taxon>
        <taxon>Natrialba</taxon>
    </lineage>
</organism>